<dbReference type="Proteomes" id="UP000714275">
    <property type="component" value="Unassembled WGS sequence"/>
</dbReference>
<evidence type="ECO:0000313" key="1">
    <source>
        <dbReference type="EMBL" id="KAG1766240.1"/>
    </source>
</evidence>
<organism evidence="1 2">
    <name type="scientific">Suillus placidus</name>
    <dbReference type="NCBI Taxonomy" id="48579"/>
    <lineage>
        <taxon>Eukaryota</taxon>
        <taxon>Fungi</taxon>
        <taxon>Dikarya</taxon>
        <taxon>Basidiomycota</taxon>
        <taxon>Agaricomycotina</taxon>
        <taxon>Agaricomycetes</taxon>
        <taxon>Agaricomycetidae</taxon>
        <taxon>Boletales</taxon>
        <taxon>Suillineae</taxon>
        <taxon>Suillaceae</taxon>
        <taxon>Suillus</taxon>
    </lineage>
</organism>
<name>A0A9P6ZHH2_9AGAM</name>
<keyword evidence="2" id="KW-1185">Reference proteome</keyword>
<dbReference type="AlphaFoldDB" id="A0A9P6ZHH2"/>
<dbReference type="EMBL" id="JABBWD010000098">
    <property type="protein sequence ID" value="KAG1766240.1"/>
    <property type="molecule type" value="Genomic_DNA"/>
</dbReference>
<accession>A0A9P6ZHH2</accession>
<comment type="caution">
    <text evidence="1">The sequence shown here is derived from an EMBL/GenBank/DDBJ whole genome shotgun (WGS) entry which is preliminary data.</text>
</comment>
<gene>
    <name evidence="1" type="ORF">EV702DRAFT_1204259</name>
</gene>
<proteinExistence type="predicted"/>
<protein>
    <submittedName>
        <fullName evidence="1">Uncharacterized protein</fullName>
    </submittedName>
</protein>
<dbReference type="OrthoDB" id="4762016at2759"/>
<evidence type="ECO:0000313" key="2">
    <source>
        <dbReference type="Proteomes" id="UP000714275"/>
    </source>
</evidence>
<reference evidence="1" key="1">
    <citation type="journal article" date="2020" name="New Phytol.">
        <title>Comparative genomics reveals dynamic genome evolution in host specialist ectomycorrhizal fungi.</title>
        <authorList>
            <person name="Lofgren L.A."/>
            <person name="Nguyen N.H."/>
            <person name="Vilgalys R."/>
            <person name="Ruytinx J."/>
            <person name="Liao H.L."/>
            <person name="Branco S."/>
            <person name="Kuo A."/>
            <person name="LaButti K."/>
            <person name="Lipzen A."/>
            <person name="Andreopoulos W."/>
            <person name="Pangilinan J."/>
            <person name="Riley R."/>
            <person name="Hundley H."/>
            <person name="Na H."/>
            <person name="Barry K."/>
            <person name="Grigoriev I.V."/>
            <person name="Stajich J.E."/>
            <person name="Kennedy P.G."/>
        </authorList>
    </citation>
    <scope>NUCLEOTIDE SEQUENCE</scope>
    <source>
        <strain evidence="1">DOB743</strain>
    </source>
</reference>
<sequence length="298" mass="33897">MLSKYNFSFRGLLAAIFARHMEFPTDVPGLFTLGETRLDIAAWRRMLLDSDFPPQCVLEQLKFCKAAKRKQHEFIVLYFRHWDASLPATAVVVVDRAPNTSSNDNGYSTPITHSSGVTSPSALQTPALDSVFTTPNIGAAIQKYLRTRYGRYEELCTLKFSTTSARPSATQISVLLFVISQHAPNYHLYQFQCYWFASTIWEAIKRLFPGYLEAAWQSGRSRCHGFKVDKADSVDVVCKEYADEWARLGNEAEQKRQVEHTRAQQLRMEGLAQGLAMRQAEIDRLLVENAQLRSRLGM</sequence>